<evidence type="ECO:0000313" key="2">
    <source>
        <dbReference type="Proteomes" id="UP001152561"/>
    </source>
</evidence>
<keyword evidence="2" id="KW-1185">Reference proteome</keyword>
<sequence length="224" mass="25191">MGKNQITTKNTTQSQGVCEKIFRAVNISPAFRSFRRISPQNPRFATTNSATTDHHRNYTAKATISKPVALHQNGSTIPLQLNSQQIPSQEKYQNLSSDSNMVLEEYNHSSGDSAIPNFKADKSLKPVNKFHANISTSRDHRQKQDPYNKGTKVEPVKNMVTILHHQINEGPKDENDRFSDYIDHVKNKMRTMSSFDDDKVSHYIDRSKFKIGTTTIAGGNQGAA</sequence>
<accession>A0A9Q1RBI5</accession>
<dbReference type="PANTHER" id="PTHR36746">
    <property type="entry name" value="BNAC04G51760D PROTEIN"/>
    <property type="match status" value="1"/>
</dbReference>
<evidence type="ECO:0000313" key="1">
    <source>
        <dbReference type="EMBL" id="KAJ8547490.1"/>
    </source>
</evidence>
<proteinExistence type="predicted"/>
<dbReference type="PANTHER" id="PTHR36746:SF7">
    <property type="match status" value="1"/>
</dbReference>
<gene>
    <name evidence="1" type="ORF">K7X08_011076</name>
</gene>
<dbReference type="EMBL" id="JAJAGQ010000012">
    <property type="protein sequence ID" value="KAJ8547490.1"/>
    <property type="molecule type" value="Genomic_DNA"/>
</dbReference>
<organism evidence="1 2">
    <name type="scientific">Anisodus acutangulus</name>
    <dbReference type="NCBI Taxonomy" id="402998"/>
    <lineage>
        <taxon>Eukaryota</taxon>
        <taxon>Viridiplantae</taxon>
        <taxon>Streptophyta</taxon>
        <taxon>Embryophyta</taxon>
        <taxon>Tracheophyta</taxon>
        <taxon>Spermatophyta</taxon>
        <taxon>Magnoliopsida</taxon>
        <taxon>eudicotyledons</taxon>
        <taxon>Gunneridae</taxon>
        <taxon>Pentapetalae</taxon>
        <taxon>asterids</taxon>
        <taxon>lamiids</taxon>
        <taxon>Solanales</taxon>
        <taxon>Solanaceae</taxon>
        <taxon>Solanoideae</taxon>
        <taxon>Hyoscyameae</taxon>
        <taxon>Anisodus</taxon>
    </lineage>
</organism>
<protein>
    <submittedName>
        <fullName evidence="1">Uncharacterized protein</fullName>
    </submittedName>
</protein>
<dbReference type="Proteomes" id="UP001152561">
    <property type="component" value="Unassembled WGS sequence"/>
</dbReference>
<dbReference type="AlphaFoldDB" id="A0A9Q1RBI5"/>
<reference evidence="2" key="1">
    <citation type="journal article" date="2023" name="Proc. Natl. Acad. Sci. U.S.A.">
        <title>Genomic and structural basis for evolution of tropane alkaloid biosynthesis.</title>
        <authorList>
            <person name="Wanga Y.-J."/>
            <person name="Taina T."/>
            <person name="Yua J.-Y."/>
            <person name="Lia J."/>
            <person name="Xua B."/>
            <person name="Chenc J."/>
            <person name="D'Auriad J.C."/>
            <person name="Huanga J.-P."/>
            <person name="Huanga S.-X."/>
        </authorList>
    </citation>
    <scope>NUCLEOTIDE SEQUENCE [LARGE SCALE GENOMIC DNA]</scope>
    <source>
        <strain evidence="2">cv. KIB-2019</strain>
    </source>
</reference>
<comment type="caution">
    <text evidence="1">The sequence shown here is derived from an EMBL/GenBank/DDBJ whole genome shotgun (WGS) entry which is preliminary data.</text>
</comment>
<name>A0A9Q1RBI5_9SOLA</name>
<dbReference type="OrthoDB" id="1304425at2759"/>